<evidence type="ECO:0000313" key="2">
    <source>
        <dbReference type="EMBL" id="CAD9142431.1"/>
    </source>
</evidence>
<keyword evidence="1" id="KW-0472">Membrane</keyword>
<dbReference type="EMBL" id="HBGF01042419">
    <property type="protein sequence ID" value="CAD9142431.1"/>
    <property type="molecule type" value="Transcribed_RNA"/>
</dbReference>
<dbReference type="AlphaFoldDB" id="A0A7S1W0M1"/>
<protein>
    <recommendedName>
        <fullName evidence="3">Transmembrane protein</fullName>
    </recommendedName>
</protein>
<organism evidence="2">
    <name type="scientific">Neobodo designis</name>
    <name type="common">Flagellated protozoan</name>
    <name type="synonym">Bodo designis</name>
    <dbReference type="NCBI Taxonomy" id="312471"/>
    <lineage>
        <taxon>Eukaryota</taxon>
        <taxon>Discoba</taxon>
        <taxon>Euglenozoa</taxon>
        <taxon>Kinetoplastea</taxon>
        <taxon>Metakinetoplastina</taxon>
        <taxon>Neobodonida</taxon>
        <taxon>Neobodo</taxon>
    </lineage>
</organism>
<keyword evidence="1" id="KW-0812">Transmembrane</keyword>
<accession>A0A7S1W0M1</accession>
<sequence length="144" mass="15948">MNDTALRQASAWWRANDVPSAYLWQSRRVPMIVPEVVMAPEELQHKWKMIGGMLWLVGYGYLLVTFACVSLPRSCISGRAVNVAFGALFVLFCNPAWLMAWGGVCYFSDHPDACLMSKTSALAIFITGWAIVVAALVMMRVAAD</sequence>
<evidence type="ECO:0000256" key="1">
    <source>
        <dbReference type="SAM" id="Phobius"/>
    </source>
</evidence>
<proteinExistence type="predicted"/>
<feature type="transmembrane region" description="Helical" evidence="1">
    <location>
        <begin position="121"/>
        <end position="143"/>
    </location>
</feature>
<reference evidence="2" key="1">
    <citation type="submission" date="2021-01" db="EMBL/GenBank/DDBJ databases">
        <authorList>
            <person name="Corre E."/>
            <person name="Pelletier E."/>
            <person name="Niang G."/>
            <person name="Scheremetjew M."/>
            <person name="Finn R."/>
            <person name="Kale V."/>
            <person name="Holt S."/>
            <person name="Cochrane G."/>
            <person name="Meng A."/>
            <person name="Brown T."/>
            <person name="Cohen L."/>
        </authorList>
    </citation>
    <scope>NUCLEOTIDE SEQUENCE</scope>
    <source>
        <strain evidence="2">CCAP 1951/1</strain>
    </source>
</reference>
<feature type="transmembrane region" description="Helical" evidence="1">
    <location>
        <begin position="49"/>
        <end position="69"/>
    </location>
</feature>
<feature type="transmembrane region" description="Helical" evidence="1">
    <location>
        <begin position="81"/>
        <end position="101"/>
    </location>
</feature>
<keyword evidence="1" id="KW-1133">Transmembrane helix</keyword>
<gene>
    <name evidence="2" type="ORF">NDES1114_LOCUS28405</name>
</gene>
<name>A0A7S1W0M1_NEODS</name>
<evidence type="ECO:0008006" key="3">
    <source>
        <dbReference type="Google" id="ProtNLM"/>
    </source>
</evidence>